<proteinExistence type="predicted"/>
<dbReference type="Proteomes" id="UP000288805">
    <property type="component" value="Unassembled WGS sequence"/>
</dbReference>
<name>A0A438DMR1_VITVI</name>
<organism evidence="2 3">
    <name type="scientific">Vitis vinifera</name>
    <name type="common">Grape</name>
    <dbReference type="NCBI Taxonomy" id="29760"/>
    <lineage>
        <taxon>Eukaryota</taxon>
        <taxon>Viridiplantae</taxon>
        <taxon>Streptophyta</taxon>
        <taxon>Embryophyta</taxon>
        <taxon>Tracheophyta</taxon>
        <taxon>Spermatophyta</taxon>
        <taxon>Magnoliopsida</taxon>
        <taxon>eudicotyledons</taxon>
        <taxon>Gunneridae</taxon>
        <taxon>Pentapetalae</taxon>
        <taxon>rosids</taxon>
        <taxon>Vitales</taxon>
        <taxon>Vitaceae</taxon>
        <taxon>Viteae</taxon>
        <taxon>Vitis</taxon>
    </lineage>
</organism>
<sequence>MDVSVESKSLPSVGYSRKSYLQVTSQRLARDKLVHLHGRRSLALPSVGPECRKWTSEVLQKWLDFKALVLHVSEFSIALPWIPNNSPQSHIALHFLSSNHAPGYKPRSKTQLGQAQANQVTSIVSEDLGTTYMTLNSLSPSQFQQLISLLSLQLQHSSPAIVESQQQDGPSVSSFSGKLTFSSSYNSFPHNSWVLDIGAAHHVCCSLDLFKNSFLSFNSSVTIPTDRMQEQMIGMDRRNGNLYVFDSANLFPTLAHTSGLCNNVSKTDHELWHTRLGHLSDQKQLAFPISNSVSQCPFDLLHIDIWVERKHQTPFECGPSIIVSIQYSSSLLGVLPSSHASTFRSPFPSFTDFNPATSTKSLVSSTFWPTRVTRPPTYLQDYHYYSTTLASTSTLYPLSGVLGYDKLSPSHREWYLVLNNFAHGKRAVGCKWVYKLKFQVDGSLEQHKARLAAKEYTQQGVDYIDAFSLVAKLVTVKLLLALAFIHSWFLVQFDVNNVFLHSDLTEEVYMSLPQGCLHEGETLPSNTVCRLHKSIYGLKQASRQWFVKFSVFYWTKDLLNQPQIIRCLPSTVITHLQGVHRILQYIKDTVGQGLYFSATSSVHLKALLIWIGEPAKIRGNPLVVFVSSLGTLISWK</sequence>
<dbReference type="InterPro" id="IPR013103">
    <property type="entry name" value="RVT_2"/>
</dbReference>
<dbReference type="AlphaFoldDB" id="A0A438DMR1"/>
<comment type="caution">
    <text evidence="2">The sequence shown here is derived from an EMBL/GenBank/DDBJ whole genome shotgun (WGS) entry which is preliminary data.</text>
</comment>
<accession>A0A438DMR1</accession>
<dbReference type="EMBL" id="QGNW01001563">
    <property type="protein sequence ID" value="RVW36745.1"/>
    <property type="molecule type" value="Genomic_DNA"/>
</dbReference>
<dbReference type="Pfam" id="PF07727">
    <property type="entry name" value="RVT_2"/>
    <property type="match status" value="1"/>
</dbReference>
<gene>
    <name evidence="2" type="primary">RE2_581</name>
    <name evidence="2" type="ORF">CK203_101580</name>
</gene>
<evidence type="ECO:0000259" key="1">
    <source>
        <dbReference type="Pfam" id="PF07727"/>
    </source>
</evidence>
<feature type="domain" description="Reverse transcriptase Ty1/copia-type" evidence="1">
    <location>
        <begin position="420"/>
        <end position="553"/>
    </location>
</feature>
<evidence type="ECO:0000313" key="2">
    <source>
        <dbReference type="EMBL" id="RVW36745.1"/>
    </source>
</evidence>
<protein>
    <submittedName>
        <fullName evidence="2">Retrovirus-related Pol polyprotein from transposon RE2</fullName>
    </submittedName>
</protein>
<evidence type="ECO:0000313" key="3">
    <source>
        <dbReference type="Proteomes" id="UP000288805"/>
    </source>
</evidence>
<reference evidence="2 3" key="1">
    <citation type="journal article" date="2018" name="PLoS Genet.">
        <title>Population sequencing reveals clonal diversity and ancestral inbreeding in the grapevine cultivar Chardonnay.</title>
        <authorList>
            <person name="Roach M.J."/>
            <person name="Johnson D.L."/>
            <person name="Bohlmann J."/>
            <person name="van Vuuren H.J."/>
            <person name="Jones S.J."/>
            <person name="Pretorius I.S."/>
            <person name="Schmidt S.A."/>
            <person name="Borneman A.R."/>
        </authorList>
    </citation>
    <scope>NUCLEOTIDE SEQUENCE [LARGE SCALE GENOMIC DNA]</scope>
    <source>
        <strain evidence="3">cv. Chardonnay</strain>
        <tissue evidence="2">Leaf</tissue>
    </source>
</reference>